<evidence type="ECO:0000313" key="2">
    <source>
        <dbReference type="EMBL" id="EEC10187.1"/>
    </source>
</evidence>
<dbReference type="HOGENOM" id="CLU_2888255_0_0_1"/>
<dbReference type="EMBL" id="DS791810">
    <property type="protein sequence ID" value="EEC10187.1"/>
    <property type="molecule type" value="Genomic_DNA"/>
</dbReference>
<reference evidence="3" key="2">
    <citation type="submission" date="2020-05" db="UniProtKB">
        <authorList>
            <consortium name="EnsemblMetazoa"/>
        </authorList>
    </citation>
    <scope>IDENTIFICATION</scope>
    <source>
        <strain evidence="3">wikel</strain>
    </source>
</reference>
<dbReference type="AlphaFoldDB" id="B7PUB5"/>
<dbReference type="PaxDb" id="6945-B7PUB5"/>
<evidence type="ECO:0000313" key="3">
    <source>
        <dbReference type="EnsemblMetazoa" id="ISCW007307-PA"/>
    </source>
</evidence>
<dbReference type="VEuPathDB" id="VectorBase:ISCW007307"/>
<sequence length="63" mass="7045">MTGREQAHTGFLQGRGKEPLPQRIEQGRPQSLGGKDKGRPRPTGGDHFHRLEVFDALLARQRA</sequence>
<gene>
    <name evidence="2" type="ORF">IscW_ISCW007307</name>
</gene>
<protein>
    <submittedName>
        <fullName evidence="2 3">Uncharacterized protein</fullName>
    </submittedName>
</protein>
<proteinExistence type="predicted"/>
<name>B7PUB5_IXOSC</name>
<feature type="region of interest" description="Disordered" evidence="1">
    <location>
        <begin position="1"/>
        <end position="50"/>
    </location>
</feature>
<dbReference type="EMBL" id="ABJB010385519">
    <property type="status" value="NOT_ANNOTATED_CDS"/>
    <property type="molecule type" value="Genomic_DNA"/>
</dbReference>
<dbReference type="EnsemblMetazoa" id="ISCW007307-RA">
    <property type="protein sequence ID" value="ISCW007307-PA"/>
    <property type="gene ID" value="ISCW007307"/>
</dbReference>
<dbReference type="InParanoid" id="B7PUB5"/>
<feature type="compositionally biased region" description="Basic and acidic residues" evidence="1">
    <location>
        <begin position="34"/>
        <end position="50"/>
    </location>
</feature>
<accession>B7PUB5</accession>
<evidence type="ECO:0000256" key="1">
    <source>
        <dbReference type="SAM" id="MobiDB-lite"/>
    </source>
</evidence>
<reference evidence="2 4" key="1">
    <citation type="submission" date="2008-03" db="EMBL/GenBank/DDBJ databases">
        <title>Annotation of Ixodes scapularis.</title>
        <authorList>
            <consortium name="Ixodes scapularis Genome Project Consortium"/>
            <person name="Caler E."/>
            <person name="Hannick L.I."/>
            <person name="Bidwell S."/>
            <person name="Joardar V."/>
            <person name="Thiagarajan M."/>
            <person name="Amedeo P."/>
            <person name="Galinsky K.J."/>
            <person name="Schobel S."/>
            <person name="Inman J."/>
            <person name="Hostetler J."/>
            <person name="Miller J."/>
            <person name="Hammond M."/>
            <person name="Megy K."/>
            <person name="Lawson D."/>
            <person name="Kodira C."/>
            <person name="Sutton G."/>
            <person name="Meyer J."/>
            <person name="Hill C.A."/>
            <person name="Birren B."/>
            <person name="Nene V."/>
            <person name="Collins F."/>
            <person name="Alarcon-Chaidez F."/>
            <person name="Wikel S."/>
            <person name="Strausberg R."/>
        </authorList>
    </citation>
    <scope>NUCLEOTIDE SEQUENCE [LARGE SCALE GENOMIC DNA]</scope>
    <source>
        <strain evidence="4">Wikel</strain>
        <strain evidence="2">Wikel colony</strain>
    </source>
</reference>
<keyword evidence="4" id="KW-1185">Reference proteome</keyword>
<dbReference type="Proteomes" id="UP000001555">
    <property type="component" value="Unassembled WGS sequence"/>
</dbReference>
<evidence type="ECO:0000313" key="4">
    <source>
        <dbReference type="Proteomes" id="UP000001555"/>
    </source>
</evidence>
<organism>
    <name type="scientific">Ixodes scapularis</name>
    <name type="common">Black-legged tick</name>
    <name type="synonym">Deer tick</name>
    <dbReference type="NCBI Taxonomy" id="6945"/>
    <lineage>
        <taxon>Eukaryota</taxon>
        <taxon>Metazoa</taxon>
        <taxon>Ecdysozoa</taxon>
        <taxon>Arthropoda</taxon>
        <taxon>Chelicerata</taxon>
        <taxon>Arachnida</taxon>
        <taxon>Acari</taxon>
        <taxon>Parasitiformes</taxon>
        <taxon>Ixodida</taxon>
        <taxon>Ixodoidea</taxon>
        <taxon>Ixodidae</taxon>
        <taxon>Ixodinae</taxon>
        <taxon>Ixodes</taxon>
    </lineage>
</organism>
<dbReference type="VEuPathDB" id="VectorBase:ISCI007307"/>
<dbReference type="EMBL" id="ABJB010933594">
    <property type="status" value="NOT_ANNOTATED_CDS"/>
    <property type="molecule type" value="Genomic_DNA"/>
</dbReference>